<gene>
    <name evidence="1" type="ORF">BHF72_2472</name>
</gene>
<dbReference type="Proteomes" id="UP000095601">
    <property type="component" value="Unassembled WGS sequence"/>
</dbReference>
<dbReference type="InterPro" id="IPR036388">
    <property type="entry name" value="WH-like_DNA-bd_sf"/>
</dbReference>
<protein>
    <submittedName>
        <fullName evidence="1">Helix-turn-helix domain protein</fullName>
    </submittedName>
</protein>
<comment type="caution">
    <text evidence="1">The sequence shown here is derived from an EMBL/GenBank/DDBJ whole genome shotgun (WGS) entry which is preliminary data.</text>
</comment>
<dbReference type="Gene3D" id="1.10.10.10">
    <property type="entry name" value="Winged helix-like DNA-binding domain superfamily/Winged helix DNA-binding domain"/>
    <property type="match status" value="1"/>
</dbReference>
<dbReference type="PATRIC" id="fig|237258.4.peg.50"/>
<organism evidence="1 2">
    <name type="scientific">Cloacibacterium normanense</name>
    <dbReference type="NCBI Taxonomy" id="237258"/>
    <lineage>
        <taxon>Bacteria</taxon>
        <taxon>Pseudomonadati</taxon>
        <taxon>Bacteroidota</taxon>
        <taxon>Flavobacteriia</taxon>
        <taxon>Flavobacteriales</taxon>
        <taxon>Weeksellaceae</taxon>
    </lineage>
</organism>
<evidence type="ECO:0000313" key="1">
    <source>
        <dbReference type="EMBL" id="OEL11064.1"/>
    </source>
</evidence>
<evidence type="ECO:0000313" key="2">
    <source>
        <dbReference type="Proteomes" id="UP000095601"/>
    </source>
</evidence>
<keyword evidence="2" id="KW-1185">Reference proteome</keyword>
<sequence length="144" mass="16953">MKEQQEMLYIKRTQKDYSLSLKLQIVKDIEEGKLGITACKKKYGIQSRSTVVSWLRKYGNFDWENQTPTNMSKTPEQRIMELEAEVKLLQKQKAFLEKQAYVADKKAIIFDMMINLAEKEYQIDIRKNLPPEQSMTSAEKKKKP</sequence>
<dbReference type="RefSeq" id="WP_069798844.1">
    <property type="nucleotide sequence ID" value="NZ_CP034157.1"/>
</dbReference>
<name>A0A1E5UDR8_9FLAO</name>
<dbReference type="SUPFAM" id="SSF46689">
    <property type="entry name" value="Homeodomain-like"/>
    <property type="match status" value="1"/>
</dbReference>
<dbReference type="InterPro" id="IPR009057">
    <property type="entry name" value="Homeodomain-like_sf"/>
</dbReference>
<dbReference type="EMBL" id="MKGI01000062">
    <property type="protein sequence ID" value="OEL11064.1"/>
    <property type="molecule type" value="Genomic_DNA"/>
</dbReference>
<dbReference type="AlphaFoldDB" id="A0A1E5UDR8"/>
<proteinExistence type="predicted"/>
<dbReference type="STRING" id="237258.SAMN04489756_12814"/>
<reference evidence="1 2" key="1">
    <citation type="submission" date="2016-09" db="EMBL/GenBank/DDBJ databases">
        <authorList>
            <person name="Capua I."/>
            <person name="De Benedictis P."/>
            <person name="Joannis T."/>
            <person name="Lombin L.H."/>
            <person name="Cattoli G."/>
        </authorList>
    </citation>
    <scope>NUCLEOTIDE SEQUENCE [LARGE SCALE GENOMIC DNA]</scope>
    <source>
        <strain evidence="1 2">NRS-1</strain>
    </source>
</reference>
<accession>A0A1E5UDR8</accession>